<dbReference type="Pfam" id="PF00544">
    <property type="entry name" value="Pectate_lyase_4"/>
    <property type="match status" value="1"/>
</dbReference>
<evidence type="ECO:0000256" key="9">
    <source>
        <dbReference type="SAM" id="SignalP"/>
    </source>
</evidence>
<dbReference type="EC" id="4.2.2.10" evidence="7"/>
<keyword evidence="8" id="KW-0624">Polysaccharide degradation</keyword>
<proteinExistence type="inferred from homology"/>
<dbReference type="EMBL" id="CDPU01000044">
    <property type="protein sequence ID" value="CEO54679.1"/>
    <property type="molecule type" value="Genomic_DNA"/>
</dbReference>
<evidence type="ECO:0000256" key="2">
    <source>
        <dbReference type="ARBA" id="ARBA00010980"/>
    </source>
</evidence>
<evidence type="ECO:0000256" key="8">
    <source>
        <dbReference type="RuleBase" id="RU361173"/>
    </source>
</evidence>
<dbReference type="FunFam" id="2.160.20.10:FF:000003">
    <property type="entry name" value="Pectin lyase F"/>
    <property type="match status" value="1"/>
</dbReference>
<keyword evidence="8" id="KW-0119">Carbohydrate metabolism</keyword>
<comment type="subcellular location">
    <subcellularLocation>
        <location evidence="1 8">Secreted</location>
    </subcellularLocation>
</comment>
<feature type="domain" description="Pectate lyase" evidence="10">
    <location>
        <begin position="96"/>
        <end position="302"/>
    </location>
</feature>
<evidence type="ECO:0000256" key="3">
    <source>
        <dbReference type="ARBA" id="ARBA00022525"/>
    </source>
</evidence>
<evidence type="ECO:0000313" key="11">
    <source>
        <dbReference type="EMBL" id="CEO54679.1"/>
    </source>
</evidence>
<dbReference type="GO" id="GO:0000272">
    <property type="term" value="P:polysaccharide catabolic process"/>
    <property type="evidence" value="ECO:0007669"/>
    <property type="project" value="UniProtKB-KW"/>
</dbReference>
<dbReference type="Gene3D" id="2.160.20.10">
    <property type="entry name" value="Single-stranded right-handed beta-helix, Pectin lyase-like"/>
    <property type="match status" value="1"/>
</dbReference>
<comment type="similarity">
    <text evidence="2 8">Belongs to the polysaccharide lyase 1 family.</text>
</comment>
<evidence type="ECO:0000256" key="7">
    <source>
        <dbReference type="ARBA" id="ARBA00039082"/>
    </source>
</evidence>
<reference evidence="11" key="1">
    <citation type="submission" date="2015-01" db="EMBL/GenBank/DDBJ databases">
        <authorList>
            <person name="Durling Mikael"/>
        </authorList>
    </citation>
    <scope>NUCLEOTIDE SEQUENCE</scope>
</reference>
<feature type="signal peptide" evidence="9">
    <location>
        <begin position="1"/>
        <end position="20"/>
    </location>
</feature>
<sequence length="375" mass="38715">MKSTLALTSVLATLLRTAVAADAVQGTAEGFASAVTGGGSATPVYPTTTDELVSYLGDSQARVIVLNKEFDFTGTEGSATETGCAPWGTGSACQLAINQNNWCSNYQSSAPSASVTYDKAGVSGIKVGNNKSIIGSGSSGVIRGKGLKISGVKNVIVQNIKITELNPKYVWGGDGVTINSADLVWIDHVTTSLIGRQHIVLGTSADNRVTISNSKIDGTTSWSPNCDSYAYWGVYFGGSSDQVTFKNNYIYHTSGRSPKVTGKTLLHAVNNYFSDIKGHAFEIDSGTQVLAEGNYFEGVDTIVEGSNGQLFVADSNGSACSSGLGRSCQANGYSSSGIWSGSDSSFLSSFSGSNVASAKAYSSATGLASSAGNTI</sequence>
<name>A0A0B7KC55_BIOOC</name>
<dbReference type="SMART" id="SM00656">
    <property type="entry name" value="Amb_all"/>
    <property type="match status" value="1"/>
</dbReference>
<dbReference type="InterPro" id="IPR011050">
    <property type="entry name" value="Pectin_lyase_fold/virulence"/>
</dbReference>
<dbReference type="GO" id="GO:0030570">
    <property type="term" value="F:pectate lyase activity"/>
    <property type="evidence" value="ECO:0007669"/>
    <property type="project" value="InterPro"/>
</dbReference>
<keyword evidence="4 9" id="KW-0732">Signal</keyword>
<keyword evidence="5 8" id="KW-0456">Lyase</keyword>
<accession>A0A0B7KC55</accession>
<organism evidence="11">
    <name type="scientific">Bionectria ochroleuca</name>
    <name type="common">Gliocladium roseum</name>
    <dbReference type="NCBI Taxonomy" id="29856"/>
    <lineage>
        <taxon>Eukaryota</taxon>
        <taxon>Fungi</taxon>
        <taxon>Dikarya</taxon>
        <taxon>Ascomycota</taxon>
        <taxon>Pezizomycotina</taxon>
        <taxon>Sordariomycetes</taxon>
        <taxon>Hypocreomycetidae</taxon>
        <taxon>Hypocreales</taxon>
        <taxon>Bionectriaceae</taxon>
        <taxon>Clonostachys</taxon>
    </lineage>
</organism>
<dbReference type="PANTHER" id="PTHR31683:SF16">
    <property type="entry name" value="PECTIN LYASE A-RELATED"/>
    <property type="match status" value="1"/>
</dbReference>
<protein>
    <recommendedName>
        <fullName evidence="7">pectin lyase</fullName>
        <ecNumber evidence="7">4.2.2.10</ecNumber>
    </recommendedName>
</protein>
<evidence type="ECO:0000259" key="10">
    <source>
        <dbReference type="SMART" id="SM00656"/>
    </source>
</evidence>
<feature type="chain" id="PRO_5002118066" description="pectin lyase" evidence="9">
    <location>
        <begin position="21"/>
        <end position="375"/>
    </location>
</feature>
<keyword evidence="3 8" id="KW-0964">Secreted</keyword>
<dbReference type="PANTHER" id="PTHR31683">
    <property type="entry name" value="PECTATE LYASE 18-RELATED"/>
    <property type="match status" value="1"/>
</dbReference>
<comment type="catalytic activity">
    <reaction evidence="6">
        <text>Eliminative cleavage of (1-&gt;4)-alpha-D-galacturonan methyl ester to give oligosaccharides with 4-deoxy-6-O-methyl-alpha-D-galact-4-enuronosyl groups at their non-reducing ends.</text>
        <dbReference type="EC" id="4.2.2.10"/>
    </reaction>
</comment>
<dbReference type="InterPro" id="IPR002022">
    <property type="entry name" value="Pec_lyase"/>
</dbReference>
<dbReference type="GO" id="GO:0005576">
    <property type="term" value="C:extracellular region"/>
    <property type="evidence" value="ECO:0007669"/>
    <property type="project" value="UniProtKB-SubCell"/>
</dbReference>
<evidence type="ECO:0000256" key="1">
    <source>
        <dbReference type="ARBA" id="ARBA00004613"/>
    </source>
</evidence>
<evidence type="ECO:0000256" key="4">
    <source>
        <dbReference type="ARBA" id="ARBA00022729"/>
    </source>
</evidence>
<evidence type="ECO:0000256" key="6">
    <source>
        <dbReference type="ARBA" id="ARBA00036818"/>
    </source>
</evidence>
<evidence type="ECO:0000256" key="5">
    <source>
        <dbReference type="ARBA" id="ARBA00023239"/>
    </source>
</evidence>
<dbReference type="SUPFAM" id="SSF51126">
    <property type="entry name" value="Pectin lyase-like"/>
    <property type="match status" value="1"/>
</dbReference>
<gene>
    <name evidence="11" type="ORF">BN869_000010737_1</name>
</gene>
<dbReference type="InterPro" id="IPR012334">
    <property type="entry name" value="Pectin_lyas_fold"/>
</dbReference>
<dbReference type="AlphaFoldDB" id="A0A0B7KC55"/>
<dbReference type="InterPro" id="IPR045032">
    <property type="entry name" value="PEL"/>
</dbReference>
<dbReference type="GO" id="GO:0047490">
    <property type="term" value="F:pectin lyase activity"/>
    <property type="evidence" value="ECO:0007669"/>
    <property type="project" value="UniProtKB-EC"/>
</dbReference>